<gene>
    <name evidence="3" type="ORF">SAMN04487963_0920</name>
</gene>
<reference evidence="4" key="1">
    <citation type="submission" date="2016-10" db="EMBL/GenBank/DDBJ databases">
        <authorList>
            <person name="Varghese N."/>
            <person name="Submissions S."/>
        </authorList>
    </citation>
    <scope>NUCLEOTIDE SEQUENCE [LARGE SCALE GENOMIC DNA]</scope>
    <source>
        <strain evidence="4">CGMCC 1.7061</strain>
    </source>
</reference>
<sequence length="594" mass="61720">MLQRQRGAFIFITPVILTLIVLFTVMAVDGARIYGVRNDLQNQANAAASAGAEATQACGGVNVSVAAMKSRALAAAQAQGFSGAAEDLDLRVGVLVPDPDSPSQLLFQEVNDIAASNAVRVLLSREESISRLLPESVLGSITLSASTAVRKEVRASLSAAGSTLAVHQGVLGGLLGAVFQDPSYTLDPTSLSSLENTFVELGEVLSLLGVDNLEDALPLGADELAAALREIAGNATPAGELLDDLVGAAGISTLQISDILTALGDTRVPDNNPVELLGLVNSLLLNVIREQQLLNGAALALTNLGALPLISAIDGNSLEVNLYVNRAPKYIFDVPARKNLDGEWEGVFYAPDISLEVIVQAGIPPLDLLGLVKLELADLTIPLAVDLGGGSGYLSSAMCARGVSNEVQFGMELERQLLELGTGTIDPDTGDVVIQPIDANIGKVSLLAGLLTIDSLLNLEAEISGGLPGESASVMLEPDYPLYCSPQDGCSRRTYEDPGAGLSGLDLDVDVTRLALLETQLGAVDLTPLVGLVTPLVSDLLYDVTQSLTTVLVNPLLEVLGVGVGGINVTVTAGDQSYTQLIENVRLANEGEPL</sequence>
<dbReference type="Proteomes" id="UP000198519">
    <property type="component" value="Unassembled WGS sequence"/>
</dbReference>
<dbReference type="AlphaFoldDB" id="A0A1I4M8I1"/>
<organism evidence="3 4">
    <name type="scientific">Marinobacter zhejiangensis</name>
    <dbReference type="NCBI Taxonomy" id="488535"/>
    <lineage>
        <taxon>Bacteria</taxon>
        <taxon>Pseudomonadati</taxon>
        <taxon>Pseudomonadota</taxon>
        <taxon>Gammaproteobacteria</taxon>
        <taxon>Pseudomonadales</taxon>
        <taxon>Marinobacteraceae</taxon>
        <taxon>Marinobacter</taxon>
    </lineage>
</organism>
<evidence type="ECO:0000256" key="1">
    <source>
        <dbReference type="SAM" id="Phobius"/>
    </source>
</evidence>
<keyword evidence="1" id="KW-1133">Transmembrane helix</keyword>
<dbReference type="Pfam" id="PF13400">
    <property type="entry name" value="Tad"/>
    <property type="match status" value="1"/>
</dbReference>
<evidence type="ECO:0000313" key="3">
    <source>
        <dbReference type="EMBL" id="SFL99581.1"/>
    </source>
</evidence>
<keyword evidence="1" id="KW-0812">Transmembrane</keyword>
<dbReference type="RefSeq" id="WP_092020679.1">
    <property type="nucleotide sequence ID" value="NZ_FOUE01000001.1"/>
</dbReference>
<keyword evidence="1" id="KW-0472">Membrane</keyword>
<dbReference type="STRING" id="488535.SAMN04487963_0920"/>
<feature type="transmembrane region" description="Helical" evidence="1">
    <location>
        <begin position="7"/>
        <end position="28"/>
    </location>
</feature>
<accession>A0A1I4M8I1</accession>
<feature type="domain" description="Putative Flp pilus-assembly TadG-like N-terminal" evidence="2">
    <location>
        <begin position="9"/>
        <end position="52"/>
    </location>
</feature>
<keyword evidence="4" id="KW-1185">Reference proteome</keyword>
<proteinExistence type="predicted"/>
<protein>
    <submittedName>
        <fullName evidence="3">Uncharacterized membrane protein</fullName>
    </submittedName>
</protein>
<evidence type="ECO:0000259" key="2">
    <source>
        <dbReference type="Pfam" id="PF13400"/>
    </source>
</evidence>
<evidence type="ECO:0000313" key="4">
    <source>
        <dbReference type="Proteomes" id="UP000198519"/>
    </source>
</evidence>
<dbReference type="EMBL" id="FOUE01000001">
    <property type="protein sequence ID" value="SFL99581.1"/>
    <property type="molecule type" value="Genomic_DNA"/>
</dbReference>
<dbReference type="InterPro" id="IPR028087">
    <property type="entry name" value="Tad_N"/>
</dbReference>
<name>A0A1I4M8I1_9GAMM</name>
<dbReference type="OrthoDB" id="6076742at2"/>